<dbReference type="EMBL" id="BPVZ01000076">
    <property type="protein sequence ID" value="GKV27641.1"/>
    <property type="molecule type" value="Genomic_DNA"/>
</dbReference>
<reference evidence="1 2" key="1">
    <citation type="journal article" date="2021" name="Commun. Biol.">
        <title>The genome of Shorea leprosula (Dipterocarpaceae) highlights the ecological relevance of drought in aseasonal tropical rainforests.</title>
        <authorList>
            <person name="Ng K.K.S."/>
            <person name="Kobayashi M.J."/>
            <person name="Fawcett J.A."/>
            <person name="Hatakeyama M."/>
            <person name="Paape T."/>
            <person name="Ng C.H."/>
            <person name="Ang C.C."/>
            <person name="Tnah L.H."/>
            <person name="Lee C.T."/>
            <person name="Nishiyama T."/>
            <person name="Sese J."/>
            <person name="O'Brien M.J."/>
            <person name="Copetti D."/>
            <person name="Mohd Noor M.I."/>
            <person name="Ong R.C."/>
            <person name="Putra M."/>
            <person name="Sireger I.Z."/>
            <person name="Indrioko S."/>
            <person name="Kosugi Y."/>
            <person name="Izuno A."/>
            <person name="Isagi Y."/>
            <person name="Lee S.L."/>
            <person name="Shimizu K.K."/>
        </authorList>
    </citation>
    <scope>NUCLEOTIDE SEQUENCE [LARGE SCALE GENOMIC DNA]</scope>
    <source>
        <strain evidence="1">214</strain>
    </source>
</reference>
<evidence type="ECO:0000313" key="1">
    <source>
        <dbReference type="EMBL" id="GKV27641.1"/>
    </source>
</evidence>
<protein>
    <submittedName>
        <fullName evidence="1">Uncharacterized protein</fullName>
    </submittedName>
</protein>
<accession>A0AAV5KT40</accession>
<proteinExistence type="predicted"/>
<organism evidence="1 2">
    <name type="scientific">Rubroshorea leprosula</name>
    <dbReference type="NCBI Taxonomy" id="152421"/>
    <lineage>
        <taxon>Eukaryota</taxon>
        <taxon>Viridiplantae</taxon>
        <taxon>Streptophyta</taxon>
        <taxon>Embryophyta</taxon>
        <taxon>Tracheophyta</taxon>
        <taxon>Spermatophyta</taxon>
        <taxon>Magnoliopsida</taxon>
        <taxon>eudicotyledons</taxon>
        <taxon>Gunneridae</taxon>
        <taxon>Pentapetalae</taxon>
        <taxon>rosids</taxon>
        <taxon>malvids</taxon>
        <taxon>Malvales</taxon>
        <taxon>Dipterocarpaceae</taxon>
        <taxon>Rubroshorea</taxon>
    </lineage>
</organism>
<keyword evidence="2" id="KW-1185">Reference proteome</keyword>
<evidence type="ECO:0000313" key="2">
    <source>
        <dbReference type="Proteomes" id="UP001054252"/>
    </source>
</evidence>
<gene>
    <name evidence="1" type="ORF">SLEP1_g36785</name>
</gene>
<dbReference type="Proteomes" id="UP001054252">
    <property type="component" value="Unassembled WGS sequence"/>
</dbReference>
<name>A0AAV5KT40_9ROSI</name>
<sequence length="101" mass="11213">MNLHSHTLKVPVRDQAIGENSIQIGQLVEVENCSLPIDVTRGEAVKINHQGNLKTYYKPATAVLKNRGHYVMVQFRISTPNNHIPFNGSVVIIDVLISVLV</sequence>
<comment type="caution">
    <text evidence="1">The sequence shown here is derived from an EMBL/GenBank/DDBJ whole genome shotgun (WGS) entry which is preliminary data.</text>
</comment>
<dbReference type="AlphaFoldDB" id="A0AAV5KT40"/>